<keyword evidence="1" id="KW-1133">Transmembrane helix</keyword>
<comment type="caution">
    <text evidence="3">The sequence shown here is derived from an EMBL/GenBank/DDBJ whole genome shotgun (WGS) entry which is preliminary data.</text>
</comment>
<evidence type="ECO:0000313" key="2">
    <source>
        <dbReference type="EMBL" id="MCU4717810.1"/>
    </source>
</evidence>
<evidence type="ECO:0000313" key="3">
    <source>
        <dbReference type="EMBL" id="MCU4726974.1"/>
    </source>
</evidence>
<proteinExistence type="predicted"/>
<keyword evidence="1" id="KW-0812">Transmembrane</keyword>
<evidence type="ECO:0000256" key="1">
    <source>
        <dbReference type="SAM" id="Phobius"/>
    </source>
</evidence>
<reference evidence="3" key="1">
    <citation type="submission" date="2023-02" db="EMBL/GenBank/DDBJ databases">
        <title>Enrichment on poylsaccharides allowed isolation of novel metabolic and taxonomic groups of Haloarchaea.</title>
        <authorList>
            <person name="Sorokin D.Y."/>
            <person name="Elcheninov A.G."/>
            <person name="Khizhniak T.V."/>
            <person name="Kolganova T.V."/>
            <person name="Kublanov I.V."/>
        </authorList>
    </citation>
    <scope>NUCLEOTIDE SEQUENCE</scope>
    <source>
        <strain evidence="2 4">HArc-curdl5-1</strain>
        <strain evidence="3">HArc-curdl7</strain>
    </source>
</reference>
<keyword evidence="4" id="KW-1185">Reference proteome</keyword>
<dbReference type="RefSeq" id="WP_315908575.1">
    <property type="nucleotide sequence ID" value="NZ_JAOPKC010000005.1"/>
</dbReference>
<accession>A0AAE3LHK4</accession>
<keyword evidence="1" id="KW-0472">Membrane</keyword>
<organism evidence="3 5">
    <name type="scientific">Halapricum hydrolyticum</name>
    <dbReference type="NCBI Taxonomy" id="2979991"/>
    <lineage>
        <taxon>Archaea</taxon>
        <taxon>Methanobacteriati</taxon>
        <taxon>Methanobacteriota</taxon>
        <taxon>Stenosarchaea group</taxon>
        <taxon>Halobacteria</taxon>
        <taxon>Halobacteriales</taxon>
        <taxon>Haloarculaceae</taxon>
        <taxon>Halapricum</taxon>
    </lineage>
</organism>
<dbReference type="AlphaFoldDB" id="A0AAE3LHK4"/>
<dbReference type="Proteomes" id="UP001208186">
    <property type="component" value="Unassembled WGS sequence"/>
</dbReference>
<evidence type="ECO:0000313" key="5">
    <source>
        <dbReference type="Proteomes" id="UP001209746"/>
    </source>
</evidence>
<dbReference type="EMBL" id="JAOPKC010000005">
    <property type="protein sequence ID" value="MCU4717810.1"/>
    <property type="molecule type" value="Genomic_DNA"/>
</dbReference>
<dbReference type="EMBL" id="JAOPKD010000006">
    <property type="protein sequence ID" value="MCU4726974.1"/>
    <property type="molecule type" value="Genomic_DNA"/>
</dbReference>
<gene>
    <name evidence="3" type="ORF">OB914_08330</name>
    <name evidence="2" type="ORF">OB916_06995</name>
</gene>
<name>A0AAE3LHK4_9EURY</name>
<evidence type="ECO:0000313" key="4">
    <source>
        <dbReference type="Proteomes" id="UP001208186"/>
    </source>
</evidence>
<dbReference type="Proteomes" id="UP001209746">
    <property type="component" value="Unassembled WGS sequence"/>
</dbReference>
<protein>
    <submittedName>
        <fullName evidence="3">Uncharacterized protein</fullName>
    </submittedName>
</protein>
<feature type="transmembrane region" description="Helical" evidence="1">
    <location>
        <begin position="168"/>
        <end position="189"/>
    </location>
</feature>
<feature type="transmembrane region" description="Helical" evidence="1">
    <location>
        <begin position="12"/>
        <end position="34"/>
    </location>
</feature>
<sequence length="229" mass="25010">MFLTFELTVAKPAIVVLFVFLSLFSYILGPYLLYLVEAGHVAVLTHVILEDEIPTNQIRFGLTEVRTNFASVTGLFVLDLAIRRVLRQLNAIINRIVSSLTESLSSGGRQQEAGVIQGVVGIVQLALNITISYVDKAILANIYRSDAENNWKPAKDGVLLYAMTWKPVLASALIISTVFYGPLIVVGYFSEEILDALGGEEAVIAQIERSCLAFRTSDSCLPSSSCSAY</sequence>